<evidence type="ECO:0000256" key="4">
    <source>
        <dbReference type="ARBA" id="ARBA00047761"/>
    </source>
</evidence>
<dbReference type="PANTHER" id="PTHR45682">
    <property type="entry name" value="AGAP008228-PA"/>
    <property type="match status" value="1"/>
</dbReference>
<dbReference type="GO" id="GO:0033549">
    <property type="term" value="F:MAP kinase phosphatase activity"/>
    <property type="evidence" value="ECO:0007669"/>
    <property type="project" value="TreeGrafter"/>
</dbReference>
<evidence type="ECO:0000256" key="6">
    <source>
        <dbReference type="PIRSR" id="PIRSR620405-1"/>
    </source>
</evidence>
<comment type="catalytic activity">
    <reaction evidence="4 7">
        <text>O-phospho-L-seryl-[protein] + H2O = L-seryl-[protein] + phosphate</text>
        <dbReference type="Rhea" id="RHEA:20629"/>
        <dbReference type="Rhea" id="RHEA-COMP:9863"/>
        <dbReference type="Rhea" id="RHEA-COMP:11604"/>
        <dbReference type="ChEBI" id="CHEBI:15377"/>
        <dbReference type="ChEBI" id="CHEBI:29999"/>
        <dbReference type="ChEBI" id="CHEBI:43474"/>
        <dbReference type="ChEBI" id="CHEBI:83421"/>
        <dbReference type="EC" id="3.1.3.16"/>
    </reaction>
</comment>
<proteinExistence type="inferred from homology"/>
<dbReference type="PROSITE" id="PS50054">
    <property type="entry name" value="TYR_PHOSPHATASE_DUAL"/>
    <property type="match status" value="1"/>
</dbReference>
<keyword evidence="11" id="KW-1185">Reference proteome</keyword>
<dbReference type="InterPro" id="IPR020405">
    <property type="entry name" value="Atypical_DUSP_subfamA"/>
</dbReference>
<feature type="domain" description="Tyrosine-protein phosphatase" evidence="8">
    <location>
        <begin position="63"/>
        <end position="209"/>
    </location>
</feature>
<evidence type="ECO:0000313" key="10">
    <source>
        <dbReference type="EMBL" id="CAC5421013.1"/>
    </source>
</evidence>
<comment type="function">
    <text evidence="7">Dual specificity phosphatase able to dephosphorylate phosphotyrosine, phosphoserine and phosphothreonine residues, with a preference for phosphotyrosine as a substrate.</text>
</comment>
<dbReference type="EC" id="3.1.3.16" evidence="7"/>
<evidence type="ECO:0000313" key="11">
    <source>
        <dbReference type="Proteomes" id="UP000507470"/>
    </source>
</evidence>
<comment type="catalytic activity">
    <reaction evidence="5 7">
        <text>O-phospho-L-threonyl-[protein] + H2O = L-threonyl-[protein] + phosphate</text>
        <dbReference type="Rhea" id="RHEA:47004"/>
        <dbReference type="Rhea" id="RHEA-COMP:11060"/>
        <dbReference type="Rhea" id="RHEA-COMP:11605"/>
        <dbReference type="ChEBI" id="CHEBI:15377"/>
        <dbReference type="ChEBI" id="CHEBI:30013"/>
        <dbReference type="ChEBI" id="CHEBI:43474"/>
        <dbReference type="ChEBI" id="CHEBI:61977"/>
        <dbReference type="EC" id="3.1.3.16"/>
    </reaction>
</comment>
<comment type="similarity">
    <text evidence="1 7">Belongs to the protein-tyrosine phosphatase family. Non-receptor class dual specificity subfamily.</text>
</comment>
<evidence type="ECO:0000256" key="3">
    <source>
        <dbReference type="ARBA" id="ARBA00022912"/>
    </source>
</evidence>
<dbReference type="GO" id="GO:0008138">
    <property type="term" value="F:protein tyrosine/serine/threonine phosphatase activity"/>
    <property type="evidence" value="ECO:0007669"/>
    <property type="project" value="UniProtKB-UniRule"/>
</dbReference>
<feature type="active site" description="Phosphocysteine intermediate" evidence="6">
    <location>
        <position position="154"/>
    </location>
</feature>
<accession>A0A6J8EM47</accession>
<evidence type="ECO:0000256" key="7">
    <source>
        <dbReference type="RuleBase" id="RU366038"/>
    </source>
</evidence>
<dbReference type="Proteomes" id="UP000507470">
    <property type="component" value="Unassembled WGS sequence"/>
</dbReference>
<name>A0A6J8EM47_MYTCO</name>
<protein>
    <recommendedName>
        <fullName evidence="7">Dual specificity protein phosphatase</fullName>
        <ecNumber evidence="7">3.1.3.16</ecNumber>
        <ecNumber evidence="7">3.1.3.48</ecNumber>
    </recommendedName>
</protein>
<dbReference type="SMART" id="SM00195">
    <property type="entry name" value="DSPc"/>
    <property type="match status" value="1"/>
</dbReference>
<organism evidence="10 11">
    <name type="scientific">Mytilus coruscus</name>
    <name type="common">Sea mussel</name>
    <dbReference type="NCBI Taxonomy" id="42192"/>
    <lineage>
        <taxon>Eukaryota</taxon>
        <taxon>Metazoa</taxon>
        <taxon>Spiralia</taxon>
        <taxon>Lophotrochozoa</taxon>
        <taxon>Mollusca</taxon>
        <taxon>Bivalvia</taxon>
        <taxon>Autobranchia</taxon>
        <taxon>Pteriomorphia</taxon>
        <taxon>Mytilida</taxon>
        <taxon>Mytiloidea</taxon>
        <taxon>Mytilidae</taxon>
        <taxon>Mytilinae</taxon>
        <taxon>Mytilus</taxon>
    </lineage>
</organism>
<evidence type="ECO:0000256" key="1">
    <source>
        <dbReference type="ARBA" id="ARBA00008601"/>
    </source>
</evidence>
<dbReference type="Gene3D" id="3.90.190.10">
    <property type="entry name" value="Protein tyrosine phosphatase superfamily"/>
    <property type="match status" value="1"/>
</dbReference>
<keyword evidence="3 7" id="KW-0904">Protein phosphatase</keyword>
<dbReference type="AlphaFoldDB" id="A0A6J8EM47"/>
<dbReference type="OrthoDB" id="10252009at2759"/>
<keyword evidence="2 7" id="KW-0378">Hydrolase</keyword>
<dbReference type="InterPro" id="IPR016130">
    <property type="entry name" value="Tyr_Pase_AS"/>
</dbReference>
<dbReference type="InterPro" id="IPR000340">
    <property type="entry name" value="Dual-sp_phosphatase_cat-dom"/>
</dbReference>
<dbReference type="EMBL" id="CACVKT020009206">
    <property type="protein sequence ID" value="CAC5421013.1"/>
    <property type="molecule type" value="Genomic_DNA"/>
</dbReference>
<dbReference type="PANTHER" id="PTHR45682:SF1">
    <property type="entry name" value="DUAL SPECIFICITY PROTEIN PHOSPHATASE 3"/>
    <property type="match status" value="1"/>
</dbReference>
<evidence type="ECO:0000256" key="5">
    <source>
        <dbReference type="ARBA" id="ARBA00048336"/>
    </source>
</evidence>
<dbReference type="GO" id="GO:0005737">
    <property type="term" value="C:cytoplasm"/>
    <property type="evidence" value="ECO:0007669"/>
    <property type="project" value="TreeGrafter"/>
</dbReference>
<sequence length="228" mass="26796">MESSGILEERKISNPKCGFKKRVGFKTQSFITYRQKKKHEEHFDVKLFYKIRHFLQDNKHLKNDVDELFPSIYVGNVHFARDLQGLQYRGITHILNLAIEDSETGNEYYADTAITYFEVEMYDEEDYDIKQHLEYTSDIIDNALRENGKVLVHCHSGYRRSPTVAIAYMMMKQKFHLWDAIVEARSNRKICPNSGFVEQLCMLERELYGHSSNLDLVEENDETSVFSS</sequence>
<dbReference type="SUPFAM" id="SSF52799">
    <property type="entry name" value="(Phosphotyrosine protein) phosphatases II"/>
    <property type="match status" value="1"/>
</dbReference>
<dbReference type="InterPro" id="IPR020422">
    <property type="entry name" value="TYR_PHOSPHATASE_DUAL_dom"/>
</dbReference>
<dbReference type="GO" id="GO:0004725">
    <property type="term" value="F:protein tyrosine phosphatase activity"/>
    <property type="evidence" value="ECO:0007669"/>
    <property type="project" value="UniProtKB-EC"/>
</dbReference>
<evidence type="ECO:0000259" key="9">
    <source>
        <dbReference type="PROSITE" id="PS50056"/>
    </source>
</evidence>
<evidence type="ECO:0000256" key="2">
    <source>
        <dbReference type="ARBA" id="ARBA00022801"/>
    </source>
</evidence>
<dbReference type="PRINTS" id="PR01909">
    <property type="entry name" value="ADSPHPHTASEA"/>
</dbReference>
<dbReference type="EC" id="3.1.3.48" evidence="7"/>
<gene>
    <name evidence="10" type="ORF">MCOR_53176</name>
</gene>
<comment type="catalytic activity">
    <reaction evidence="7">
        <text>O-phospho-L-tyrosyl-[protein] + H2O = L-tyrosyl-[protein] + phosphate</text>
        <dbReference type="Rhea" id="RHEA:10684"/>
        <dbReference type="Rhea" id="RHEA-COMP:10136"/>
        <dbReference type="Rhea" id="RHEA-COMP:20101"/>
        <dbReference type="ChEBI" id="CHEBI:15377"/>
        <dbReference type="ChEBI" id="CHEBI:43474"/>
        <dbReference type="ChEBI" id="CHEBI:46858"/>
        <dbReference type="ChEBI" id="CHEBI:61978"/>
        <dbReference type="EC" id="3.1.3.48"/>
    </reaction>
</comment>
<dbReference type="GO" id="GO:0004722">
    <property type="term" value="F:protein serine/threonine phosphatase activity"/>
    <property type="evidence" value="ECO:0007669"/>
    <property type="project" value="UniProtKB-EC"/>
</dbReference>
<dbReference type="InterPro" id="IPR000387">
    <property type="entry name" value="Tyr_Pase_dom"/>
</dbReference>
<dbReference type="PRINTS" id="PR01908">
    <property type="entry name" value="ADSPHPHTASE"/>
</dbReference>
<reference evidence="10 11" key="1">
    <citation type="submission" date="2020-06" db="EMBL/GenBank/DDBJ databases">
        <authorList>
            <person name="Li R."/>
            <person name="Bekaert M."/>
        </authorList>
    </citation>
    <scope>NUCLEOTIDE SEQUENCE [LARGE SCALE GENOMIC DNA]</scope>
    <source>
        <strain evidence="11">wild</strain>
    </source>
</reference>
<evidence type="ECO:0000259" key="8">
    <source>
        <dbReference type="PROSITE" id="PS50054"/>
    </source>
</evidence>
<dbReference type="InterPro" id="IPR029021">
    <property type="entry name" value="Prot-tyrosine_phosphatase-like"/>
</dbReference>
<feature type="domain" description="Tyrosine specific protein phosphatases" evidence="9">
    <location>
        <begin position="130"/>
        <end position="188"/>
    </location>
</feature>
<dbReference type="PROSITE" id="PS00383">
    <property type="entry name" value="TYR_PHOSPHATASE_1"/>
    <property type="match status" value="1"/>
</dbReference>
<dbReference type="GO" id="GO:0043409">
    <property type="term" value="P:negative regulation of MAPK cascade"/>
    <property type="evidence" value="ECO:0007669"/>
    <property type="project" value="TreeGrafter"/>
</dbReference>
<dbReference type="PROSITE" id="PS50056">
    <property type="entry name" value="TYR_PHOSPHATASE_2"/>
    <property type="match status" value="1"/>
</dbReference>
<dbReference type="Pfam" id="PF00782">
    <property type="entry name" value="DSPc"/>
    <property type="match status" value="1"/>
</dbReference>